<accession>A0A6P8I7C2</accession>
<dbReference type="RefSeq" id="XP_031560953.1">
    <property type="nucleotide sequence ID" value="XM_031705093.1"/>
</dbReference>
<dbReference type="AlphaFoldDB" id="A0A6P8I7C2"/>
<evidence type="ECO:0000313" key="8">
    <source>
        <dbReference type="RefSeq" id="XP_031560957.1"/>
    </source>
</evidence>
<dbReference type="RefSeq" id="XP_031560955.1">
    <property type="nucleotide sequence ID" value="XM_031705095.1"/>
</dbReference>
<protein>
    <submittedName>
        <fullName evidence="3 4">Uncharacterized protein LOC116296966</fullName>
    </submittedName>
</protein>
<dbReference type="KEGG" id="aten:116296966"/>
<sequence length="175" mass="19821">MNSQTTLQHPPQRKISPKQQQSVNEILDFVADQTRKISLSEADYRAQKRIQRKKSQNGEYEDEEYIDDSSSTSSVRSYSPPLAQESSSSSLFWDTSLNLEHKKHLSTGDLLGKNPRGLPPLEPIKATKKPTRPPSRLGTTREPFENDEHVELKKPARPMSARGQRTLPRARGLTT</sequence>
<dbReference type="RefSeq" id="XP_031560957.1">
    <property type="nucleotide sequence ID" value="XM_031705097.1"/>
</dbReference>
<feature type="region of interest" description="Disordered" evidence="1">
    <location>
        <begin position="105"/>
        <end position="175"/>
    </location>
</feature>
<proteinExistence type="predicted"/>
<feature type="region of interest" description="Disordered" evidence="1">
    <location>
        <begin position="1"/>
        <end position="21"/>
    </location>
</feature>
<name>A0A6P8I7C2_ACTTE</name>
<evidence type="ECO:0000313" key="7">
    <source>
        <dbReference type="RefSeq" id="XP_031560956.1"/>
    </source>
</evidence>
<dbReference type="RefSeq" id="XP_031560952.1">
    <property type="nucleotide sequence ID" value="XM_031705092.1"/>
</dbReference>
<evidence type="ECO:0000313" key="9">
    <source>
        <dbReference type="RefSeq" id="XP_031560958.1"/>
    </source>
</evidence>
<dbReference type="OrthoDB" id="5975996at2759"/>
<dbReference type="RefSeq" id="XP_031560954.1">
    <property type="nucleotide sequence ID" value="XM_031705094.1"/>
</dbReference>
<dbReference type="RefSeq" id="XP_031560958.1">
    <property type="nucleotide sequence ID" value="XM_031705098.1"/>
</dbReference>
<dbReference type="RefSeq" id="XP_031560956.1">
    <property type="nucleotide sequence ID" value="XM_031705096.1"/>
</dbReference>
<evidence type="ECO:0000313" key="5">
    <source>
        <dbReference type="RefSeq" id="XP_031560954.1"/>
    </source>
</evidence>
<evidence type="ECO:0000313" key="2">
    <source>
        <dbReference type="Proteomes" id="UP000515163"/>
    </source>
</evidence>
<feature type="compositionally biased region" description="Basic and acidic residues" evidence="1">
    <location>
        <begin position="142"/>
        <end position="154"/>
    </location>
</feature>
<evidence type="ECO:0000313" key="6">
    <source>
        <dbReference type="RefSeq" id="XP_031560955.1"/>
    </source>
</evidence>
<organism evidence="2 3">
    <name type="scientific">Actinia tenebrosa</name>
    <name type="common">Australian red waratah sea anemone</name>
    <dbReference type="NCBI Taxonomy" id="6105"/>
    <lineage>
        <taxon>Eukaryota</taxon>
        <taxon>Metazoa</taxon>
        <taxon>Cnidaria</taxon>
        <taxon>Anthozoa</taxon>
        <taxon>Hexacorallia</taxon>
        <taxon>Actiniaria</taxon>
        <taxon>Actiniidae</taxon>
        <taxon>Actinia</taxon>
    </lineage>
</organism>
<reference evidence="3 4" key="1">
    <citation type="submission" date="2025-04" db="UniProtKB">
        <authorList>
            <consortium name="RefSeq"/>
        </authorList>
    </citation>
    <scope>IDENTIFICATION</scope>
    <source>
        <tissue evidence="3 4">Tentacle</tissue>
    </source>
</reference>
<evidence type="ECO:0000313" key="3">
    <source>
        <dbReference type="RefSeq" id="XP_031560952.1"/>
    </source>
</evidence>
<evidence type="ECO:0000313" key="4">
    <source>
        <dbReference type="RefSeq" id="XP_031560953.1"/>
    </source>
</evidence>
<keyword evidence="2" id="KW-1185">Reference proteome</keyword>
<dbReference type="GeneID" id="116296966"/>
<feature type="compositionally biased region" description="Low complexity" evidence="1">
    <location>
        <begin position="68"/>
        <end position="79"/>
    </location>
</feature>
<dbReference type="Proteomes" id="UP000515163">
    <property type="component" value="Unplaced"/>
</dbReference>
<feature type="region of interest" description="Disordered" evidence="1">
    <location>
        <begin position="40"/>
        <end position="90"/>
    </location>
</feature>
<gene>
    <name evidence="3 4 5 6 7 8 9" type="primary">LOC116296966</name>
</gene>
<evidence type="ECO:0000256" key="1">
    <source>
        <dbReference type="SAM" id="MobiDB-lite"/>
    </source>
</evidence>